<evidence type="ECO:0000256" key="6">
    <source>
        <dbReference type="ARBA" id="ARBA00023180"/>
    </source>
</evidence>
<dbReference type="EC" id="3.1.1.-" evidence="7"/>
<evidence type="ECO:0000256" key="1">
    <source>
        <dbReference type="ARBA" id="ARBA00007835"/>
    </source>
</evidence>
<dbReference type="Proteomes" id="UP000054560">
    <property type="component" value="Unassembled WGS sequence"/>
</dbReference>
<reference evidence="9 10" key="1">
    <citation type="submission" date="2011-02" db="EMBL/GenBank/DDBJ databases">
        <title>The Genome Sequence of Sphaeroforma arctica JP610.</title>
        <authorList>
            <consortium name="The Broad Institute Genome Sequencing Platform"/>
            <person name="Russ C."/>
            <person name="Cuomo C."/>
            <person name="Young S.K."/>
            <person name="Zeng Q."/>
            <person name="Gargeya S."/>
            <person name="Alvarado L."/>
            <person name="Berlin A."/>
            <person name="Chapman S.B."/>
            <person name="Chen Z."/>
            <person name="Freedman E."/>
            <person name="Gellesch M."/>
            <person name="Goldberg J."/>
            <person name="Griggs A."/>
            <person name="Gujja S."/>
            <person name="Heilman E."/>
            <person name="Heiman D."/>
            <person name="Howarth C."/>
            <person name="Mehta T."/>
            <person name="Neiman D."/>
            <person name="Pearson M."/>
            <person name="Roberts A."/>
            <person name="Saif S."/>
            <person name="Shea T."/>
            <person name="Shenoy N."/>
            <person name="Sisk P."/>
            <person name="Stolte C."/>
            <person name="Sykes S."/>
            <person name="White J."/>
            <person name="Yandava C."/>
            <person name="Burger G."/>
            <person name="Gray M.W."/>
            <person name="Holland P.W.H."/>
            <person name="King N."/>
            <person name="Lang F.B.F."/>
            <person name="Roger A.J."/>
            <person name="Ruiz-Trillo I."/>
            <person name="Haas B."/>
            <person name="Nusbaum C."/>
            <person name="Birren B."/>
        </authorList>
    </citation>
    <scope>NUCLEOTIDE SEQUENCE [LARGE SCALE GENOMIC DNA]</scope>
    <source>
        <strain evidence="9 10">JP610</strain>
    </source>
</reference>
<dbReference type="Pfam" id="PF04916">
    <property type="entry name" value="Phospholip_B"/>
    <property type="match status" value="1"/>
</dbReference>
<dbReference type="PANTHER" id="PTHR12370:SF3">
    <property type="entry name" value="PHOSPHOLIPASE B-LIKE 2-RELATED"/>
    <property type="match status" value="1"/>
</dbReference>
<comment type="similarity">
    <text evidence="1 7">Belongs to the phospholipase B-like family.</text>
</comment>
<keyword evidence="5 7" id="KW-0443">Lipid metabolism</keyword>
<dbReference type="RefSeq" id="XP_014145632.1">
    <property type="nucleotide sequence ID" value="XM_014290157.1"/>
</dbReference>
<protein>
    <recommendedName>
        <fullName evidence="7">Phospholipase B-like</fullName>
        <ecNumber evidence="7">3.1.1.-</ecNumber>
    </recommendedName>
</protein>
<dbReference type="STRING" id="667725.A0A0L0F4S8"/>
<organism evidence="9 10">
    <name type="scientific">Sphaeroforma arctica JP610</name>
    <dbReference type="NCBI Taxonomy" id="667725"/>
    <lineage>
        <taxon>Eukaryota</taxon>
        <taxon>Ichthyosporea</taxon>
        <taxon>Ichthyophonida</taxon>
        <taxon>Sphaeroforma</taxon>
    </lineage>
</organism>
<dbReference type="AlphaFoldDB" id="A0A0L0F4S8"/>
<name>A0A0L0F4S8_9EUKA</name>
<evidence type="ECO:0000256" key="4">
    <source>
        <dbReference type="ARBA" id="ARBA00022963"/>
    </source>
</evidence>
<dbReference type="GeneID" id="25916232"/>
<feature type="region of interest" description="Disordered" evidence="8">
    <location>
        <begin position="99"/>
        <end position="132"/>
    </location>
</feature>
<dbReference type="OrthoDB" id="443524at2759"/>
<evidence type="ECO:0000313" key="10">
    <source>
        <dbReference type="Proteomes" id="UP000054560"/>
    </source>
</evidence>
<keyword evidence="4 7" id="KW-0442">Lipid degradation</keyword>
<evidence type="ECO:0000256" key="8">
    <source>
        <dbReference type="SAM" id="MobiDB-lite"/>
    </source>
</evidence>
<dbReference type="PANTHER" id="PTHR12370">
    <property type="entry name" value="PHOSPHOLIPASE B-RELATED"/>
    <property type="match status" value="1"/>
</dbReference>
<keyword evidence="2" id="KW-0732">Signal</keyword>
<dbReference type="EMBL" id="KQ248224">
    <property type="protein sequence ID" value="KNC71730.1"/>
    <property type="molecule type" value="Genomic_DNA"/>
</dbReference>
<keyword evidence="3 7" id="KW-0378">Hydrolase</keyword>
<dbReference type="GO" id="GO:0004620">
    <property type="term" value="F:phospholipase activity"/>
    <property type="evidence" value="ECO:0007669"/>
    <property type="project" value="InterPro"/>
</dbReference>
<evidence type="ECO:0000256" key="7">
    <source>
        <dbReference type="RuleBase" id="RU364138"/>
    </source>
</evidence>
<feature type="non-terminal residue" evidence="9">
    <location>
        <position position="153"/>
    </location>
</feature>
<gene>
    <name evidence="9" type="ORF">SARC_15728</name>
</gene>
<keyword evidence="10" id="KW-1185">Reference proteome</keyword>
<evidence type="ECO:0000256" key="5">
    <source>
        <dbReference type="ARBA" id="ARBA00023098"/>
    </source>
</evidence>
<dbReference type="Gene3D" id="3.60.60.30">
    <property type="match status" value="1"/>
</dbReference>
<dbReference type="InterPro" id="IPR007000">
    <property type="entry name" value="PLipase_B-like"/>
</dbReference>
<accession>A0A0L0F4S8</accession>
<proteinExistence type="inferred from homology"/>
<sequence length="153" mass="17718">VFFKNYYNNTFEGKPPSNRLVKFMNKNDQWVRNEVKERANHNSYWRHVGSIYRQLDGMVDGYNRACSEEFGRMTELDFRLLNMNGDLLDLKDALKNEADAEKANEEWENQAEAGVADSTASRVDEPEEDVDAARPTHCSALLRVLDDLSDFYV</sequence>
<evidence type="ECO:0000256" key="3">
    <source>
        <dbReference type="ARBA" id="ARBA00022801"/>
    </source>
</evidence>
<comment type="function">
    <text evidence="7">Putative phospholipase.</text>
</comment>
<keyword evidence="6" id="KW-0325">Glycoprotein</keyword>
<evidence type="ECO:0000313" key="9">
    <source>
        <dbReference type="EMBL" id="KNC71730.1"/>
    </source>
</evidence>
<feature type="non-terminal residue" evidence="9">
    <location>
        <position position="1"/>
    </location>
</feature>
<evidence type="ECO:0000256" key="2">
    <source>
        <dbReference type="ARBA" id="ARBA00022729"/>
    </source>
</evidence>
<dbReference type="GO" id="GO:0009395">
    <property type="term" value="P:phospholipid catabolic process"/>
    <property type="evidence" value="ECO:0007669"/>
    <property type="project" value="TreeGrafter"/>
</dbReference>
<dbReference type="GO" id="GO:0005576">
    <property type="term" value="C:extracellular region"/>
    <property type="evidence" value="ECO:0007669"/>
    <property type="project" value="TreeGrafter"/>
</dbReference>